<evidence type="ECO:0000313" key="1">
    <source>
        <dbReference type="EMBL" id="AYN57640.1"/>
    </source>
</evidence>
<evidence type="ECO:0000313" key="2">
    <source>
        <dbReference type="Proteomes" id="UP000282541"/>
    </source>
</evidence>
<protein>
    <submittedName>
        <fullName evidence="1">Uncharacterized protein</fullName>
    </submittedName>
</protein>
<name>A0A3G2KFA5_9CAUD</name>
<sequence length="61" mass="6923">MKRNGPEQWHAQVLRDEIEVLTVAVRALEFADGYSNGYSDGRAVARPEQPEGWRVQLGLVR</sequence>
<accession>A0A3G2KFA5</accession>
<organism evidence="1 2">
    <name type="scientific">Arthrobacter phage Cote</name>
    <dbReference type="NCBI Taxonomy" id="2419953"/>
    <lineage>
        <taxon>Viruses</taxon>
        <taxon>Duplodnaviria</taxon>
        <taxon>Heunggongvirae</taxon>
        <taxon>Uroviricota</taxon>
        <taxon>Caudoviricetes</taxon>
        <taxon>Coralvirus</taxon>
        <taxon>Coralvirus coral</taxon>
    </lineage>
</organism>
<proteinExistence type="predicted"/>
<dbReference type="EMBL" id="MH834608">
    <property type="protein sequence ID" value="AYN57640.1"/>
    <property type="molecule type" value="Genomic_DNA"/>
</dbReference>
<reference evidence="1 2" key="1">
    <citation type="submission" date="2018-09" db="EMBL/GenBank/DDBJ databases">
        <authorList>
            <person name="Rimple P.A."/>
            <person name="Stoner T.H."/>
            <person name="Garlena R.A."/>
            <person name="Russell D.A."/>
            <person name="Pope W.H."/>
            <person name="Jacobs-Sera D."/>
            <person name="Hatfull G.F."/>
        </authorList>
    </citation>
    <scope>NUCLEOTIDE SEQUENCE [LARGE SCALE GENOMIC DNA]</scope>
</reference>
<gene>
    <name evidence="1" type="primary">69</name>
    <name evidence="1" type="ORF">PBI_COTE_69</name>
</gene>
<dbReference type="Proteomes" id="UP000282541">
    <property type="component" value="Segment"/>
</dbReference>